<dbReference type="OrthoDB" id="10641009at2759"/>
<keyword evidence="3" id="KW-1185">Reference proteome</keyword>
<accession>A0A8S1PN20</accession>
<gene>
    <name evidence="2" type="ORF">PSON_ATCC_30995.1.T0810059</name>
</gene>
<evidence type="ECO:0000256" key="1">
    <source>
        <dbReference type="SAM" id="Phobius"/>
    </source>
</evidence>
<sequence>MWRKNYHNLLSPLIQFIQYQFLILWEFSYANLTSTYSIIQMENHLLQIIQELLTTVITQLLLLFRIPTSFVLYHLMSLFSQVNKYLCILYQYLLKPLLTFNYF</sequence>
<evidence type="ECO:0000313" key="3">
    <source>
        <dbReference type="Proteomes" id="UP000692954"/>
    </source>
</evidence>
<organism evidence="2 3">
    <name type="scientific">Paramecium sonneborni</name>
    <dbReference type="NCBI Taxonomy" id="65129"/>
    <lineage>
        <taxon>Eukaryota</taxon>
        <taxon>Sar</taxon>
        <taxon>Alveolata</taxon>
        <taxon>Ciliophora</taxon>
        <taxon>Intramacronucleata</taxon>
        <taxon>Oligohymenophorea</taxon>
        <taxon>Peniculida</taxon>
        <taxon>Parameciidae</taxon>
        <taxon>Paramecium</taxon>
    </lineage>
</organism>
<dbReference type="EMBL" id="CAJJDN010000081">
    <property type="protein sequence ID" value="CAD8103868.1"/>
    <property type="molecule type" value="Genomic_DNA"/>
</dbReference>
<evidence type="ECO:0008006" key="4">
    <source>
        <dbReference type="Google" id="ProtNLM"/>
    </source>
</evidence>
<dbReference type="Proteomes" id="UP000692954">
    <property type="component" value="Unassembled WGS sequence"/>
</dbReference>
<comment type="caution">
    <text evidence="2">The sequence shown here is derived from an EMBL/GenBank/DDBJ whole genome shotgun (WGS) entry which is preliminary data.</text>
</comment>
<dbReference type="AlphaFoldDB" id="A0A8S1PN20"/>
<proteinExistence type="predicted"/>
<keyword evidence="1" id="KW-0812">Transmembrane</keyword>
<feature type="transmembrane region" description="Helical" evidence="1">
    <location>
        <begin position="21"/>
        <end position="39"/>
    </location>
</feature>
<reference evidence="2" key="1">
    <citation type="submission" date="2021-01" db="EMBL/GenBank/DDBJ databases">
        <authorList>
            <consortium name="Genoscope - CEA"/>
            <person name="William W."/>
        </authorList>
    </citation>
    <scope>NUCLEOTIDE SEQUENCE</scope>
</reference>
<keyword evidence="1" id="KW-0472">Membrane</keyword>
<protein>
    <recommendedName>
        <fullName evidence="4">Transmembrane protein</fullName>
    </recommendedName>
</protein>
<evidence type="ECO:0000313" key="2">
    <source>
        <dbReference type="EMBL" id="CAD8103868.1"/>
    </source>
</evidence>
<name>A0A8S1PN20_9CILI</name>
<keyword evidence="1" id="KW-1133">Transmembrane helix</keyword>